<dbReference type="PATRIC" id="fig|1121448.10.peg.1331"/>
<dbReference type="Gene3D" id="3.40.250.10">
    <property type="entry name" value="Rhodanese-like domain"/>
    <property type="match status" value="2"/>
</dbReference>
<name>T2G9C4_MEGG1</name>
<protein>
    <submittedName>
        <fullName evidence="3">Putative Rhodanese-like protein</fullName>
    </submittedName>
</protein>
<dbReference type="RefSeq" id="WP_021759980.1">
    <property type="nucleotide sequence ID" value="NC_022444.1"/>
</dbReference>
<dbReference type="SUPFAM" id="SSF56281">
    <property type="entry name" value="Metallo-hydrolase/oxidoreductase"/>
    <property type="match status" value="1"/>
</dbReference>
<dbReference type="Pfam" id="PF00581">
    <property type="entry name" value="Rhodanese"/>
    <property type="match status" value="2"/>
</dbReference>
<accession>T2G9C4</accession>
<reference evidence="4" key="2">
    <citation type="submission" date="2013-07" db="EMBL/GenBank/DDBJ databases">
        <authorList>
            <person name="Morais-Silva F.O."/>
            <person name="Rezende A.M."/>
            <person name="Pimentel C."/>
            <person name="Resende D.M."/>
            <person name="Santos C.I."/>
            <person name="Clemente C."/>
            <person name="de Oliveira L.M."/>
            <person name="da Silva S.M."/>
            <person name="Costa D.A."/>
            <person name="Varela-Raposo A."/>
            <person name="Horacio E.C.A."/>
            <person name="Matos M."/>
            <person name="Flores O."/>
            <person name="Ruiz J.C."/>
            <person name="Rodrigues-Pousada C."/>
        </authorList>
    </citation>
    <scope>NUCLEOTIDE SEQUENCE [LARGE SCALE GENOMIC DNA]</scope>
    <source>
        <strain evidence="4">ATCC 19364 / DSM 1382 / NCIMB 9332 / VKM B-1759</strain>
    </source>
</reference>
<dbReference type="AlphaFoldDB" id="T2G9C4"/>
<evidence type="ECO:0000256" key="1">
    <source>
        <dbReference type="ARBA" id="ARBA00022723"/>
    </source>
</evidence>
<evidence type="ECO:0000313" key="3">
    <source>
        <dbReference type="EMBL" id="AGW13185.1"/>
    </source>
</evidence>
<dbReference type="KEGG" id="dgg:DGI_1334"/>
<dbReference type="PANTHER" id="PTHR43084:SF1">
    <property type="entry name" value="PERSULFIDE DIOXYGENASE ETHE1, MITOCHONDRIAL"/>
    <property type="match status" value="1"/>
</dbReference>
<dbReference type="eggNOG" id="COG0491">
    <property type="taxonomic scope" value="Bacteria"/>
</dbReference>
<dbReference type="SMART" id="SM00450">
    <property type="entry name" value="RHOD"/>
    <property type="match status" value="2"/>
</dbReference>
<dbReference type="PROSITE" id="PS50206">
    <property type="entry name" value="RHODANESE_3"/>
    <property type="match status" value="2"/>
</dbReference>
<dbReference type="PANTHER" id="PTHR43084">
    <property type="entry name" value="PERSULFIDE DIOXYGENASE ETHE1"/>
    <property type="match status" value="1"/>
</dbReference>
<dbReference type="InterPro" id="IPR036873">
    <property type="entry name" value="Rhodanese-like_dom_sf"/>
</dbReference>
<dbReference type="InterPro" id="IPR001279">
    <property type="entry name" value="Metallo-B-lactamas"/>
</dbReference>
<dbReference type="Gene3D" id="3.60.15.10">
    <property type="entry name" value="Ribonuclease Z/Hydroxyacylglutathione hydrolase-like"/>
    <property type="match status" value="1"/>
</dbReference>
<sequence length="463" mass="50122">MSMFIIPVRSPGLAHISYIFGHGGKAGVVDPRRDCQIYQDIARAHGAVITHIFETHRNEDICSGGAALARRTGAVCCHGRQLPFAFGQAVQEGDRFRFGSLEAKVLETPGHTFESISVALYDHSAGAAGASTAVAVFTGDCLFIGDVGRTDFFPGQERETATNIYESIHNKLLPLGDQTIVYPAHGAGSVCGASLSEREFSTIGHERRCNTVLQLPDKEAFIQFKMAEIHHKPQYFSKMEEYNLLGSAPDLPTLPQPAPVSAKTFMDKKSAGMQVVDIRSPEAFGGAHVPGSYCFPLDMLSAYCGYFLTFDKEIGLVIDELAQADEAVAQLYRMGYDNVTCFLSGGLPAWETAGFTYESLPSVHVDELVRRIDANEDFTLLDVRAEGEWANGLLPGATPIYLGDLERKLTTLPTDRPVTCFCGSGRRAVIAASLLLRAHIGPVENCLGSMAACMALGCRLENA</sequence>
<dbReference type="InterPro" id="IPR001763">
    <property type="entry name" value="Rhodanese-like_dom"/>
</dbReference>
<dbReference type="InterPro" id="IPR044528">
    <property type="entry name" value="POD-like_MBL-fold"/>
</dbReference>
<dbReference type="GO" id="GO:0070813">
    <property type="term" value="P:hydrogen sulfide metabolic process"/>
    <property type="evidence" value="ECO:0007669"/>
    <property type="project" value="TreeGrafter"/>
</dbReference>
<dbReference type="HOGENOM" id="CLU_030571_7_1_7"/>
<evidence type="ECO:0000313" key="4">
    <source>
        <dbReference type="Proteomes" id="UP000016587"/>
    </source>
</evidence>
<reference evidence="3 4" key="1">
    <citation type="journal article" date="2013" name="J. Bacteriol.">
        <title>Roles of HynAB and Ech, the only two hydrogenases found in the model sulfate reducer Desulfovibrio gigas.</title>
        <authorList>
            <person name="Morais-Silva F.O."/>
            <person name="Santos C.I."/>
            <person name="Rodrigues R."/>
            <person name="Pereira I.A."/>
            <person name="Rodrigues-Pousada C."/>
        </authorList>
    </citation>
    <scope>NUCLEOTIDE SEQUENCE [LARGE SCALE GENOMIC DNA]</scope>
    <source>
        <strain evidence="4">ATCC 19364 / DSM 1382 / NCIMB 9332 / VKM B-1759</strain>
    </source>
</reference>
<organism evidence="3 4">
    <name type="scientific">Megalodesulfovibrio gigas (strain ATCC 19364 / DSM 1382 / NCIMB 9332 / VKM B-1759)</name>
    <name type="common">Desulfovibrio gigas</name>
    <dbReference type="NCBI Taxonomy" id="1121448"/>
    <lineage>
        <taxon>Bacteria</taxon>
        <taxon>Pseudomonadati</taxon>
        <taxon>Thermodesulfobacteriota</taxon>
        <taxon>Desulfovibrionia</taxon>
        <taxon>Desulfovibrionales</taxon>
        <taxon>Desulfovibrionaceae</taxon>
        <taxon>Megalodesulfovibrio</taxon>
    </lineage>
</organism>
<feature type="domain" description="Rhodanese" evidence="2">
    <location>
        <begin position="374"/>
        <end position="462"/>
    </location>
</feature>
<dbReference type="SMART" id="SM00849">
    <property type="entry name" value="Lactamase_B"/>
    <property type="match status" value="1"/>
</dbReference>
<dbReference type="InterPro" id="IPR051682">
    <property type="entry name" value="Mito_Persulfide_Diox"/>
</dbReference>
<keyword evidence="4" id="KW-1185">Reference proteome</keyword>
<dbReference type="SUPFAM" id="SSF52821">
    <property type="entry name" value="Rhodanese/Cell cycle control phosphatase"/>
    <property type="match status" value="2"/>
</dbReference>
<gene>
    <name evidence="3" type="ORF">DGI_1334</name>
</gene>
<proteinExistence type="predicted"/>
<feature type="domain" description="Rhodanese" evidence="2">
    <location>
        <begin position="269"/>
        <end position="359"/>
    </location>
</feature>
<dbReference type="CDD" id="cd07724">
    <property type="entry name" value="POD-like_MBL-fold"/>
    <property type="match status" value="1"/>
</dbReference>
<dbReference type="CDD" id="cd00158">
    <property type="entry name" value="RHOD"/>
    <property type="match status" value="2"/>
</dbReference>
<dbReference type="InterPro" id="IPR036866">
    <property type="entry name" value="RibonucZ/Hydroxyglut_hydro"/>
</dbReference>
<dbReference type="GO" id="GO:0050313">
    <property type="term" value="F:sulfur dioxygenase activity"/>
    <property type="evidence" value="ECO:0007669"/>
    <property type="project" value="InterPro"/>
</dbReference>
<evidence type="ECO:0000259" key="2">
    <source>
        <dbReference type="PROSITE" id="PS50206"/>
    </source>
</evidence>
<dbReference type="GO" id="GO:0046872">
    <property type="term" value="F:metal ion binding"/>
    <property type="evidence" value="ECO:0007669"/>
    <property type="project" value="UniProtKB-KW"/>
</dbReference>
<dbReference type="eggNOG" id="COG0607">
    <property type="taxonomic scope" value="Bacteria"/>
</dbReference>
<dbReference type="GO" id="GO:0006749">
    <property type="term" value="P:glutathione metabolic process"/>
    <property type="evidence" value="ECO:0007669"/>
    <property type="project" value="InterPro"/>
</dbReference>
<dbReference type="EMBL" id="CP006585">
    <property type="protein sequence ID" value="AGW13185.1"/>
    <property type="molecule type" value="Genomic_DNA"/>
</dbReference>
<dbReference type="STRING" id="1121448.DGI_1334"/>
<keyword evidence="1" id="KW-0479">Metal-binding</keyword>
<dbReference type="Proteomes" id="UP000016587">
    <property type="component" value="Chromosome"/>
</dbReference>